<dbReference type="SUPFAM" id="SSF51230">
    <property type="entry name" value="Single hybrid motif"/>
    <property type="match status" value="1"/>
</dbReference>
<dbReference type="PANTHER" id="PTHR45266">
    <property type="entry name" value="OXALOACETATE DECARBOXYLASE ALPHA CHAIN"/>
    <property type="match status" value="1"/>
</dbReference>
<reference evidence="10 11" key="1">
    <citation type="submission" date="2023-07" db="EMBL/GenBank/DDBJ databases">
        <title>Genomic Encyclopedia of Type Strains, Phase IV (KMG-IV): sequencing the most valuable type-strain genomes for metagenomic binning, comparative biology and taxonomic classification.</title>
        <authorList>
            <person name="Goeker M."/>
        </authorList>
    </citation>
    <scope>NUCLEOTIDE SEQUENCE [LARGE SCALE GENOMIC DNA]</scope>
    <source>
        <strain evidence="10 11">DSM 20694</strain>
    </source>
</reference>
<dbReference type="CDD" id="cd06850">
    <property type="entry name" value="biotinyl_domain"/>
    <property type="match status" value="1"/>
</dbReference>
<accession>A0ABT9UNC8</accession>
<protein>
    <recommendedName>
        <fullName evidence="2 8">Biotin carboxyl carrier protein of acetyl-CoA carboxylase</fullName>
    </recommendedName>
</protein>
<evidence type="ECO:0000256" key="6">
    <source>
        <dbReference type="ARBA" id="ARBA00023160"/>
    </source>
</evidence>
<evidence type="ECO:0000256" key="4">
    <source>
        <dbReference type="ARBA" id="ARBA00022832"/>
    </source>
</evidence>
<dbReference type="InterPro" id="IPR000089">
    <property type="entry name" value="Biotin_lipoyl"/>
</dbReference>
<proteinExistence type="predicted"/>
<dbReference type="PANTHER" id="PTHR45266:SF3">
    <property type="entry name" value="OXALOACETATE DECARBOXYLASE ALPHA CHAIN"/>
    <property type="match status" value="1"/>
</dbReference>
<dbReference type="Gene3D" id="2.40.50.100">
    <property type="match status" value="1"/>
</dbReference>
<dbReference type="NCBIfam" id="TIGR00531">
    <property type="entry name" value="BCCP"/>
    <property type="match status" value="1"/>
</dbReference>
<comment type="caution">
    <text evidence="10">The sequence shown here is derived from an EMBL/GenBank/DDBJ whole genome shotgun (WGS) entry which is preliminary data.</text>
</comment>
<dbReference type="InterPro" id="IPR050709">
    <property type="entry name" value="Biotin_Carboxyl_Carrier/Decarb"/>
</dbReference>
<dbReference type="InterPro" id="IPR011053">
    <property type="entry name" value="Single_hybrid_motif"/>
</dbReference>
<keyword evidence="5 8" id="KW-0443">Lipid metabolism</keyword>
<evidence type="ECO:0000256" key="3">
    <source>
        <dbReference type="ARBA" id="ARBA00022516"/>
    </source>
</evidence>
<keyword evidence="7 8" id="KW-0092">Biotin</keyword>
<dbReference type="EMBL" id="JAUSUF010000001">
    <property type="protein sequence ID" value="MDQ0148146.1"/>
    <property type="molecule type" value="Genomic_DNA"/>
</dbReference>
<dbReference type="InterPro" id="IPR001249">
    <property type="entry name" value="AcCoA_biotinCC"/>
</dbReference>
<comment type="function">
    <text evidence="8">This protein is a component of the acetyl coenzyme A carboxylase complex; first, biotin carboxylase catalyzes the carboxylation of the carrier protein and then the transcarboxylase transfers the carboxyl group to form malonyl-CoA.</text>
</comment>
<name>A0ABT9UNC8_9FIRM</name>
<dbReference type="RefSeq" id="WP_307481726.1">
    <property type="nucleotide sequence ID" value="NZ_JAUSUF010000001.1"/>
</dbReference>
<dbReference type="InterPro" id="IPR001882">
    <property type="entry name" value="Biotin_BS"/>
</dbReference>
<dbReference type="PRINTS" id="PR01071">
    <property type="entry name" value="ACOABIOTINCC"/>
</dbReference>
<dbReference type="Proteomes" id="UP001228504">
    <property type="component" value="Unassembled WGS sequence"/>
</dbReference>
<evidence type="ECO:0000256" key="7">
    <source>
        <dbReference type="ARBA" id="ARBA00023267"/>
    </source>
</evidence>
<evidence type="ECO:0000313" key="10">
    <source>
        <dbReference type="EMBL" id="MDQ0148146.1"/>
    </source>
</evidence>
<keyword evidence="6 8" id="KW-0275">Fatty acid biosynthesis</keyword>
<dbReference type="PROSITE" id="PS50968">
    <property type="entry name" value="BIOTINYL_LIPOYL"/>
    <property type="match status" value="1"/>
</dbReference>
<organism evidence="10 11">
    <name type="scientific">Eubacterium multiforme</name>
    <dbReference type="NCBI Taxonomy" id="83339"/>
    <lineage>
        <taxon>Bacteria</taxon>
        <taxon>Bacillati</taxon>
        <taxon>Bacillota</taxon>
        <taxon>Clostridia</taxon>
        <taxon>Eubacteriales</taxon>
        <taxon>Eubacteriaceae</taxon>
        <taxon>Eubacterium</taxon>
    </lineage>
</organism>
<keyword evidence="3 8" id="KW-0444">Lipid biosynthesis</keyword>
<evidence type="ECO:0000259" key="9">
    <source>
        <dbReference type="PROSITE" id="PS50968"/>
    </source>
</evidence>
<dbReference type="PROSITE" id="PS00188">
    <property type="entry name" value="BIOTIN"/>
    <property type="match status" value="1"/>
</dbReference>
<gene>
    <name evidence="10" type="ORF">J2S18_000063</name>
</gene>
<keyword evidence="4 8" id="KW-0276">Fatty acid metabolism</keyword>
<sequence>MDISEIKELIELINNSDLAYFEYKDKDSNIKMDKSLTREISNLNKKDNDKKINTEDIVLDKNILEKKVSDEVKEDKTNNLKENINEKEEISGSIVTSPMVGTFYGSPSPDSESFVKVGDPVKKGDVLCIIEAMKLMNEIESEFSGTVAEVLVKDGDMVEYGTPLFKIKEGI</sequence>
<evidence type="ECO:0000256" key="2">
    <source>
        <dbReference type="ARBA" id="ARBA00017562"/>
    </source>
</evidence>
<feature type="domain" description="Lipoyl-binding" evidence="9">
    <location>
        <begin position="91"/>
        <end position="168"/>
    </location>
</feature>
<evidence type="ECO:0000256" key="5">
    <source>
        <dbReference type="ARBA" id="ARBA00023098"/>
    </source>
</evidence>
<keyword evidence="11" id="KW-1185">Reference proteome</keyword>
<comment type="pathway">
    <text evidence="1 8">Lipid metabolism; fatty acid biosynthesis.</text>
</comment>
<dbReference type="Pfam" id="PF00364">
    <property type="entry name" value="Biotin_lipoyl"/>
    <property type="match status" value="1"/>
</dbReference>
<evidence type="ECO:0000313" key="11">
    <source>
        <dbReference type="Proteomes" id="UP001228504"/>
    </source>
</evidence>
<evidence type="ECO:0000256" key="8">
    <source>
        <dbReference type="RuleBase" id="RU364072"/>
    </source>
</evidence>
<evidence type="ECO:0000256" key="1">
    <source>
        <dbReference type="ARBA" id="ARBA00005194"/>
    </source>
</evidence>